<protein>
    <recommendedName>
        <fullName evidence="6">Endoplasmic reticulum lectin 1</fullName>
    </recommendedName>
    <alternativeName>
        <fullName evidence="7">ER lectin</fullName>
    </alternativeName>
</protein>
<sequence>MRSIAPFLSILVLVQAELLVDTKSGNFGLEDDVQFLFKWNSLSNFLSLDDELKKNVELINLKTINNENFKCAVPINTDNQLNFDQSSESDLNRIHTSSLLSEFHQRKLCSYRIESYWIYELCHGNFVRQYHETKTAGKVIISGEYFLGYFDPTKQDPDYFKQSNDKLIPSISWKNLNGVKIPTYAVKYTDGTSCEILKDTKREITIFYACDEFGNDNIVGFEEISSCIYEMIVVSKWICAHPVYKIPEKVHPSISCFSDDDSLTKPLELIKIEAEQSALRADRNKVQMTNNAGQTFVVHYKRVEEEEQNEEKKIEEEVKVEKESSQVINDDAQKRVIKAFLDGQECLTGGTGWWKFEICFGKHVLQYHEDEKTKKRQTILLGTWNEANHIKWINSRPSKRPLESKIQRTHSSLLYSEGDKCDETNKHRLVEVKIKCIRGKANSAAVSLYLIEPYMCEYLLGVESPWLCDYVESVDANGLLEKQSP</sequence>
<feature type="chain" id="PRO_5018132081" description="Endoplasmic reticulum lectin 1" evidence="9">
    <location>
        <begin position="17"/>
        <end position="485"/>
    </location>
</feature>
<dbReference type="Proteomes" id="UP000276133">
    <property type="component" value="Unassembled WGS sequence"/>
</dbReference>
<feature type="domain" description="MRH" evidence="10">
    <location>
        <begin position="344"/>
        <end position="470"/>
    </location>
</feature>
<evidence type="ECO:0000256" key="2">
    <source>
        <dbReference type="ARBA" id="ARBA00022729"/>
    </source>
</evidence>
<keyword evidence="12" id="KW-1185">Reference proteome</keyword>
<name>A0A3M7P901_BRAPC</name>
<feature type="signal peptide" evidence="9">
    <location>
        <begin position="1"/>
        <end position="16"/>
    </location>
</feature>
<accession>A0A3M7P901</accession>
<dbReference type="Pfam" id="PF07915">
    <property type="entry name" value="PRKCSH"/>
    <property type="match status" value="2"/>
</dbReference>
<dbReference type="InterPro" id="IPR012913">
    <property type="entry name" value="OS9-like_dom"/>
</dbReference>
<dbReference type="AlphaFoldDB" id="A0A3M7P901"/>
<evidence type="ECO:0000259" key="10">
    <source>
        <dbReference type="PROSITE" id="PS51914"/>
    </source>
</evidence>
<dbReference type="PROSITE" id="PS51914">
    <property type="entry name" value="MRH"/>
    <property type="match status" value="2"/>
</dbReference>
<dbReference type="EMBL" id="REGN01012414">
    <property type="protein sequence ID" value="RMZ95459.1"/>
    <property type="molecule type" value="Genomic_DNA"/>
</dbReference>
<evidence type="ECO:0000256" key="4">
    <source>
        <dbReference type="ARBA" id="ARBA00023157"/>
    </source>
</evidence>
<comment type="subcellular location">
    <subcellularLocation>
        <location evidence="1">Endoplasmic reticulum</location>
    </subcellularLocation>
</comment>
<comment type="function">
    <text evidence="5">Probable lectin that binds selectively to improperly folded lumenal proteins. May function in endoplasmic reticulum quality control and endoplasmic reticulum-associated degradation (ERAD) of both non-glycosylated proteins and glycoproteins.</text>
</comment>
<dbReference type="GO" id="GO:0005788">
    <property type="term" value="C:endoplasmic reticulum lumen"/>
    <property type="evidence" value="ECO:0007669"/>
    <property type="project" value="TreeGrafter"/>
</dbReference>
<proteinExistence type="predicted"/>
<evidence type="ECO:0000256" key="1">
    <source>
        <dbReference type="ARBA" id="ARBA00004240"/>
    </source>
</evidence>
<dbReference type="PANTHER" id="PTHR15414:SF0">
    <property type="entry name" value="ENDOPLASMIC RETICULUM LECTIN 1"/>
    <property type="match status" value="1"/>
</dbReference>
<keyword evidence="8" id="KW-0175">Coiled coil</keyword>
<evidence type="ECO:0000256" key="3">
    <source>
        <dbReference type="ARBA" id="ARBA00022824"/>
    </source>
</evidence>
<dbReference type="GO" id="GO:0030968">
    <property type="term" value="P:endoplasmic reticulum unfolded protein response"/>
    <property type="evidence" value="ECO:0007669"/>
    <property type="project" value="InterPro"/>
</dbReference>
<evidence type="ECO:0000256" key="7">
    <source>
        <dbReference type="ARBA" id="ARBA00041661"/>
    </source>
</evidence>
<dbReference type="InterPro" id="IPR045149">
    <property type="entry name" value="OS-9-like"/>
</dbReference>
<feature type="coiled-coil region" evidence="8">
    <location>
        <begin position="297"/>
        <end position="324"/>
    </location>
</feature>
<feature type="domain" description="MRH" evidence="10">
    <location>
        <begin position="107"/>
        <end position="241"/>
    </location>
</feature>
<comment type="caution">
    <text evidence="11">The sequence shown here is derived from an EMBL/GenBank/DDBJ whole genome shotgun (WGS) entry which is preliminary data.</text>
</comment>
<dbReference type="OrthoDB" id="239053at2759"/>
<dbReference type="GO" id="GO:0030246">
    <property type="term" value="F:carbohydrate binding"/>
    <property type="evidence" value="ECO:0007669"/>
    <property type="project" value="UniProtKB-KW"/>
</dbReference>
<reference evidence="11 12" key="1">
    <citation type="journal article" date="2018" name="Sci. Rep.">
        <title>Genomic signatures of local adaptation to the degree of environmental predictability in rotifers.</title>
        <authorList>
            <person name="Franch-Gras L."/>
            <person name="Hahn C."/>
            <person name="Garcia-Roger E.M."/>
            <person name="Carmona M.J."/>
            <person name="Serra M."/>
            <person name="Gomez A."/>
        </authorList>
    </citation>
    <scope>NUCLEOTIDE SEQUENCE [LARGE SCALE GENOMIC DNA]</scope>
    <source>
        <strain evidence="11">HYR1</strain>
    </source>
</reference>
<dbReference type="FunFam" id="2.70.130.10:FF:000001">
    <property type="entry name" value="Endoplasmic reticulum lectin 1"/>
    <property type="match status" value="1"/>
</dbReference>
<dbReference type="PANTHER" id="PTHR15414">
    <property type="entry name" value="OS-9-RELATED"/>
    <property type="match status" value="1"/>
</dbReference>
<evidence type="ECO:0000256" key="9">
    <source>
        <dbReference type="SAM" id="SignalP"/>
    </source>
</evidence>
<evidence type="ECO:0000313" key="12">
    <source>
        <dbReference type="Proteomes" id="UP000276133"/>
    </source>
</evidence>
<keyword evidence="3" id="KW-0256">Endoplasmic reticulum</keyword>
<keyword evidence="2 9" id="KW-0732">Signal</keyword>
<evidence type="ECO:0000313" key="11">
    <source>
        <dbReference type="EMBL" id="RMZ95459.1"/>
    </source>
</evidence>
<dbReference type="InterPro" id="IPR044865">
    <property type="entry name" value="MRH_dom"/>
</dbReference>
<dbReference type="Gene3D" id="2.70.130.10">
    <property type="entry name" value="Mannose-6-phosphate receptor binding domain"/>
    <property type="match status" value="2"/>
</dbReference>
<keyword evidence="11" id="KW-0430">Lectin</keyword>
<evidence type="ECO:0000256" key="5">
    <source>
        <dbReference type="ARBA" id="ARBA00037585"/>
    </source>
</evidence>
<keyword evidence="4" id="KW-1015">Disulfide bond</keyword>
<dbReference type="STRING" id="10195.A0A3M7P901"/>
<dbReference type="InterPro" id="IPR009011">
    <property type="entry name" value="Man6P_isomerase_rcpt-bd_dom_sf"/>
</dbReference>
<gene>
    <name evidence="11" type="ORF">BpHYR1_020187</name>
</gene>
<dbReference type="GO" id="GO:0030970">
    <property type="term" value="P:retrograde protein transport, ER to cytosol"/>
    <property type="evidence" value="ECO:0007669"/>
    <property type="project" value="TreeGrafter"/>
</dbReference>
<organism evidence="11 12">
    <name type="scientific">Brachionus plicatilis</name>
    <name type="common">Marine rotifer</name>
    <name type="synonym">Brachionus muelleri</name>
    <dbReference type="NCBI Taxonomy" id="10195"/>
    <lineage>
        <taxon>Eukaryota</taxon>
        <taxon>Metazoa</taxon>
        <taxon>Spiralia</taxon>
        <taxon>Gnathifera</taxon>
        <taxon>Rotifera</taxon>
        <taxon>Eurotatoria</taxon>
        <taxon>Monogononta</taxon>
        <taxon>Pseudotrocha</taxon>
        <taxon>Ploima</taxon>
        <taxon>Brachionidae</taxon>
        <taxon>Brachionus</taxon>
    </lineage>
</organism>
<dbReference type="SUPFAM" id="SSF50911">
    <property type="entry name" value="Mannose 6-phosphate receptor domain"/>
    <property type="match status" value="2"/>
</dbReference>
<evidence type="ECO:0000256" key="8">
    <source>
        <dbReference type="SAM" id="Coils"/>
    </source>
</evidence>
<evidence type="ECO:0000256" key="6">
    <source>
        <dbReference type="ARBA" id="ARBA00041108"/>
    </source>
</evidence>